<evidence type="ECO:0000313" key="2">
    <source>
        <dbReference type="EMBL" id="KAK5973899.1"/>
    </source>
</evidence>
<dbReference type="PANTHER" id="PTHR47758">
    <property type="entry name" value="SERPENTINE RECEPTOR, CLASS M-RELATED"/>
    <property type="match status" value="1"/>
</dbReference>
<protein>
    <submittedName>
        <fullName evidence="2">Uncharacterized protein</fullName>
    </submittedName>
</protein>
<proteinExistence type="predicted"/>
<gene>
    <name evidence="2" type="ORF">GCK32_022204</name>
</gene>
<keyword evidence="3" id="KW-1185">Reference proteome</keyword>
<evidence type="ECO:0000256" key="1">
    <source>
        <dbReference type="SAM" id="Phobius"/>
    </source>
</evidence>
<keyword evidence="1" id="KW-1133">Transmembrane helix</keyword>
<sequence>MSSVLFIKGGFRLPLLYGRCLLVIWIILLCTSIIVPPCLFVFQYIQVCRAQWMTLYGRRSFSLFLIPFGLAWSAASMLIVSAYPNDHDLAYFDDIASHMYMNEPRAYLVACLR</sequence>
<dbReference type="AlphaFoldDB" id="A0AAN8FCY1"/>
<accession>A0AAN8FCY1</accession>
<feature type="transmembrane region" description="Helical" evidence="1">
    <location>
        <begin position="63"/>
        <end position="83"/>
    </location>
</feature>
<dbReference type="EMBL" id="WIXE01014918">
    <property type="protein sequence ID" value="KAK5973899.1"/>
    <property type="molecule type" value="Genomic_DNA"/>
</dbReference>
<name>A0AAN8FCY1_TRICO</name>
<organism evidence="2 3">
    <name type="scientific">Trichostrongylus colubriformis</name>
    <name type="common">Black scour worm</name>
    <dbReference type="NCBI Taxonomy" id="6319"/>
    <lineage>
        <taxon>Eukaryota</taxon>
        <taxon>Metazoa</taxon>
        <taxon>Ecdysozoa</taxon>
        <taxon>Nematoda</taxon>
        <taxon>Chromadorea</taxon>
        <taxon>Rhabditida</taxon>
        <taxon>Rhabditina</taxon>
        <taxon>Rhabditomorpha</taxon>
        <taxon>Strongyloidea</taxon>
        <taxon>Trichostrongylidae</taxon>
        <taxon>Trichostrongylus</taxon>
    </lineage>
</organism>
<comment type="caution">
    <text evidence="2">The sequence shown here is derived from an EMBL/GenBank/DDBJ whole genome shotgun (WGS) entry which is preliminary data.</text>
</comment>
<dbReference type="PANTHER" id="PTHR47758:SF4">
    <property type="entry name" value="SERPENTINE RECEPTOR, CLASS M"/>
    <property type="match status" value="1"/>
</dbReference>
<keyword evidence="1" id="KW-0812">Transmembrane</keyword>
<feature type="transmembrane region" description="Helical" evidence="1">
    <location>
        <begin position="16"/>
        <end position="42"/>
    </location>
</feature>
<feature type="non-terminal residue" evidence="2">
    <location>
        <position position="113"/>
    </location>
</feature>
<evidence type="ECO:0000313" key="3">
    <source>
        <dbReference type="Proteomes" id="UP001331761"/>
    </source>
</evidence>
<dbReference type="Proteomes" id="UP001331761">
    <property type="component" value="Unassembled WGS sequence"/>
</dbReference>
<reference evidence="2 3" key="1">
    <citation type="submission" date="2019-10" db="EMBL/GenBank/DDBJ databases">
        <title>Assembly and Annotation for the nematode Trichostrongylus colubriformis.</title>
        <authorList>
            <person name="Martin J."/>
        </authorList>
    </citation>
    <scope>NUCLEOTIDE SEQUENCE [LARGE SCALE GENOMIC DNA]</scope>
    <source>
        <strain evidence="2">G859</strain>
        <tissue evidence="2">Whole worm</tissue>
    </source>
</reference>
<keyword evidence="1" id="KW-0472">Membrane</keyword>